<dbReference type="KEGG" id="haly:HYG82_02495"/>
<dbReference type="EMBL" id="CP058601">
    <property type="protein sequence ID" value="QLG47791.1"/>
    <property type="molecule type" value="Genomic_DNA"/>
</dbReference>
<proteinExistence type="predicted"/>
<dbReference type="AlphaFoldDB" id="A0A7D5H0T8"/>
<dbReference type="GeneID" id="56032124"/>
<evidence type="ECO:0000313" key="1">
    <source>
        <dbReference type="EMBL" id="QLG47791.1"/>
    </source>
</evidence>
<evidence type="ECO:0000313" key="2">
    <source>
        <dbReference type="Proteomes" id="UP000509241"/>
    </source>
</evidence>
<dbReference type="Proteomes" id="UP000509241">
    <property type="component" value="Chromosome"/>
</dbReference>
<keyword evidence="2" id="KW-1185">Reference proteome</keyword>
<reference evidence="1 2" key="1">
    <citation type="submission" date="2020-07" db="EMBL/GenBank/DDBJ databases">
        <authorList>
            <person name="Cui H."/>
        </authorList>
    </citation>
    <scope>NUCLEOTIDE SEQUENCE [LARGE SCALE GENOMIC DNA]</scope>
    <source>
        <strain evidence="1 2">YPL8</strain>
    </source>
</reference>
<organism evidence="1 2">
    <name type="scientific">Natrinema halophilum</name>
    <dbReference type="NCBI Taxonomy" id="1699371"/>
    <lineage>
        <taxon>Archaea</taxon>
        <taxon>Methanobacteriati</taxon>
        <taxon>Methanobacteriota</taxon>
        <taxon>Stenosarchaea group</taxon>
        <taxon>Halobacteria</taxon>
        <taxon>Halobacteriales</taxon>
        <taxon>Natrialbaceae</taxon>
        <taxon>Natrinema</taxon>
    </lineage>
</organism>
<dbReference type="RefSeq" id="WP_179259533.1">
    <property type="nucleotide sequence ID" value="NZ_CP058601.1"/>
</dbReference>
<dbReference type="OrthoDB" id="381498at2157"/>
<protein>
    <submittedName>
        <fullName evidence="1">Uncharacterized protein</fullName>
    </submittedName>
</protein>
<accession>A0A7D5H0T8</accession>
<gene>
    <name evidence="1" type="ORF">HYG82_02495</name>
</gene>
<name>A0A7D5H0T8_9EURY</name>
<sequence length="282" mass="29996">MAGIVGLSGLYGTTSASASASASANANASASTEGPATASSDVSFNDNLLVDVGGLEGSSLTGGQRLDSLIGDNLRVDNGQLTATGGQISETLENRLEDAVTHLEVVGGTGNTWRVGPSEPTGVYHFQGAFGMLFETDRPVYFGECTIDAEEAGQFTPAVYRYDSATDRLVEQVDTVTIQARGGPQTIFLDFLVEKPGEYLLTRLQPGQSPGKESIPDDLFKRSDDSIRLMRSAGYDGGYSDDSRHGVQLKGGYNPNRSNLTPEPTTEYYYYYFDMEVSSAGG</sequence>